<evidence type="ECO:0000313" key="3">
    <source>
        <dbReference type="Proteomes" id="UP001445076"/>
    </source>
</evidence>
<reference evidence="2 3" key="1">
    <citation type="journal article" date="2024" name="BMC Genomics">
        <title>Genome assembly of redclaw crayfish (Cherax quadricarinatus) provides insights into its immune adaptation and hypoxia tolerance.</title>
        <authorList>
            <person name="Liu Z."/>
            <person name="Zheng J."/>
            <person name="Li H."/>
            <person name="Fang K."/>
            <person name="Wang S."/>
            <person name="He J."/>
            <person name="Zhou D."/>
            <person name="Weng S."/>
            <person name="Chi M."/>
            <person name="Gu Z."/>
            <person name="He J."/>
            <person name="Li F."/>
            <person name="Wang M."/>
        </authorList>
    </citation>
    <scope>NUCLEOTIDE SEQUENCE [LARGE SCALE GENOMIC DNA]</scope>
    <source>
        <strain evidence="2">ZL_2023a</strain>
    </source>
</reference>
<feature type="compositionally biased region" description="Polar residues" evidence="1">
    <location>
        <begin position="196"/>
        <end position="211"/>
    </location>
</feature>
<sequence length="227" mass="25423">CSIEVHDSECIFIDVDKSVSPVSKGWITKRKNVQMDGTSSVNEDSEDLSASILRVENIDQERDSLCETSKLSFEFSATQENDRSTDVCSTTLADLQCEKLPVHYETPDTAMIQTPVHPTEETLHLTHSLQEMSERNTYTSQKGKCLTNIQVERQITKLNEQQTCGVKPTRQDISSRKPLEQKSSNIRTTGHETLDSRSTGQQTSNILNNIHETAGSKFTGHSDDEDT</sequence>
<feature type="region of interest" description="Disordered" evidence="1">
    <location>
        <begin position="162"/>
        <end position="227"/>
    </location>
</feature>
<dbReference type="EMBL" id="JARKIK010000028">
    <property type="protein sequence ID" value="KAK8742344.1"/>
    <property type="molecule type" value="Genomic_DNA"/>
</dbReference>
<keyword evidence="3" id="KW-1185">Reference proteome</keyword>
<dbReference type="Proteomes" id="UP001445076">
    <property type="component" value="Unassembled WGS sequence"/>
</dbReference>
<protein>
    <submittedName>
        <fullName evidence="2">Uncharacterized protein</fullName>
    </submittedName>
</protein>
<proteinExistence type="predicted"/>
<feature type="compositionally biased region" description="Basic and acidic residues" evidence="1">
    <location>
        <begin position="169"/>
        <end position="180"/>
    </location>
</feature>
<name>A0AAW0XPM7_CHEQU</name>
<accession>A0AAW0XPM7</accession>
<evidence type="ECO:0000313" key="2">
    <source>
        <dbReference type="EMBL" id="KAK8742344.1"/>
    </source>
</evidence>
<feature type="non-terminal residue" evidence="2">
    <location>
        <position position="227"/>
    </location>
</feature>
<gene>
    <name evidence="2" type="ORF">OTU49_001816</name>
</gene>
<organism evidence="2 3">
    <name type="scientific">Cherax quadricarinatus</name>
    <name type="common">Australian red claw crayfish</name>
    <dbReference type="NCBI Taxonomy" id="27406"/>
    <lineage>
        <taxon>Eukaryota</taxon>
        <taxon>Metazoa</taxon>
        <taxon>Ecdysozoa</taxon>
        <taxon>Arthropoda</taxon>
        <taxon>Crustacea</taxon>
        <taxon>Multicrustacea</taxon>
        <taxon>Malacostraca</taxon>
        <taxon>Eumalacostraca</taxon>
        <taxon>Eucarida</taxon>
        <taxon>Decapoda</taxon>
        <taxon>Pleocyemata</taxon>
        <taxon>Astacidea</taxon>
        <taxon>Parastacoidea</taxon>
        <taxon>Parastacidae</taxon>
        <taxon>Cherax</taxon>
    </lineage>
</organism>
<evidence type="ECO:0000256" key="1">
    <source>
        <dbReference type="SAM" id="MobiDB-lite"/>
    </source>
</evidence>
<feature type="non-terminal residue" evidence="2">
    <location>
        <position position="1"/>
    </location>
</feature>
<dbReference type="AlphaFoldDB" id="A0AAW0XPM7"/>
<comment type="caution">
    <text evidence="2">The sequence shown here is derived from an EMBL/GenBank/DDBJ whole genome shotgun (WGS) entry which is preliminary data.</text>
</comment>